<sequence>MSEKREQRQASKSHILQGARLVPDRPLIGGVQPEQVPPEATNLKSINTVRSRMINDIAA</sequence>
<dbReference type="Proteomes" id="UP000284706">
    <property type="component" value="Unassembled WGS sequence"/>
</dbReference>
<dbReference type="EMBL" id="NHYE01001208">
    <property type="protein sequence ID" value="PPQ97705.1"/>
    <property type="molecule type" value="Genomic_DNA"/>
</dbReference>
<evidence type="ECO:0000256" key="1">
    <source>
        <dbReference type="SAM" id="MobiDB-lite"/>
    </source>
</evidence>
<protein>
    <submittedName>
        <fullName evidence="2">Uncharacterized protein</fullName>
    </submittedName>
</protein>
<evidence type="ECO:0000313" key="2">
    <source>
        <dbReference type="EMBL" id="PPQ97705.1"/>
    </source>
</evidence>
<feature type="region of interest" description="Disordered" evidence="1">
    <location>
        <begin position="1"/>
        <end position="38"/>
    </location>
</feature>
<reference evidence="2 3" key="1">
    <citation type="journal article" date="2018" name="Evol. Lett.">
        <title>Horizontal gene cluster transfer increased hallucinogenic mushroom diversity.</title>
        <authorList>
            <person name="Reynolds H.T."/>
            <person name="Vijayakumar V."/>
            <person name="Gluck-Thaler E."/>
            <person name="Korotkin H.B."/>
            <person name="Matheny P.B."/>
            <person name="Slot J.C."/>
        </authorList>
    </citation>
    <scope>NUCLEOTIDE SEQUENCE [LARGE SCALE GENOMIC DNA]</scope>
    <source>
        <strain evidence="2 3">SRW20</strain>
    </source>
</reference>
<dbReference type="AlphaFoldDB" id="A0A409Y3W9"/>
<evidence type="ECO:0000313" key="3">
    <source>
        <dbReference type="Proteomes" id="UP000284706"/>
    </source>
</evidence>
<keyword evidence="3" id="KW-1185">Reference proteome</keyword>
<proteinExistence type="predicted"/>
<organism evidence="2 3">
    <name type="scientific">Gymnopilus dilepis</name>
    <dbReference type="NCBI Taxonomy" id="231916"/>
    <lineage>
        <taxon>Eukaryota</taxon>
        <taxon>Fungi</taxon>
        <taxon>Dikarya</taxon>
        <taxon>Basidiomycota</taxon>
        <taxon>Agaricomycotina</taxon>
        <taxon>Agaricomycetes</taxon>
        <taxon>Agaricomycetidae</taxon>
        <taxon>Agaricales</taxon>
        <taxon>Agaricineae</taxon>
        <taxon>Hymenogastraceae</taxon>
        <taxon>Gymnopilus</taxon>
    </lineage>
</organism>
<gene>
    <name evidence="2" type="ORF">CVT26_001888</name>
</gene>
<name>A0A409Y3W9_9AGAR</name>
<comment type="caution">
    <text evidence="2">The sequence shown here is derived from an EMBL/GenBank/DDBJ whole genome shotgun (WGS) entry which is preliminary data.</text>
</comment>
<accession>A0A409Y3W9</accession>
<dbReference type="InParanoid" id="A0A409Y3W9"/>